<accession>A0A2H4VRN2</accession>
<dbReference type="GO" id="GO:1990904">
    <property type="term" value="C:ribonucleoprotein complex"/>
    <property type="evidence" value="ECO:0007669"/>
    <property type="project" value="UniProtKB-KW"/>
</dbReference>
<accession>A0A2H4VBC0</accession>
<feature type="binding site" evidence="4">
    <location>
        <position position="73"/>
    </location>
    <ligand>
        <name>Zn(2+)</name>
        <dbReference type="ChEBI" id="CHEBI:29105"/>
    </ligand>
</feature>
<evidence type="ECO:0000313" key="8">
    <source>
        <dbReference type="EMBL" id="NMO09363.1"/>
    </source>
</evidence>
<dbReference type="PANTHER" id="PTHR10369">
    <property type="entry name" value="60S RIBOSOMAL PROTEIN L36A/L44"/>
    <property type="match status" value="1"/>
</dbReference>
<dbReference type="GO" id="GO:0070180">
    <property type="term" value="F:large ribosomal subunit rRNA binding"/>
    <property type="evidence" value="ECO:0007669"/>
    <property type="project" value="UniProtKB-UniRule"/>
</dbReference>
<evidence type="ECO:0000313" key="10">
    <source>
        <dbReference type="Proteomes" id="UP000232806"/>
    </source>
</evidence>
<keyword evidence="2 4" id="KW-0689">Ribosomal protein</keyword>
<dbReference type="InterPro" id="IPR011332">
    <property type="entry name" value="Ribosomal_zn-bd"/>
</dbReference>
<dbReference type="HAMAP" id="MF_01476">
    <property type="entry name" value="Ribosomal_L44e"/>
    <property type="match status" value="1"/>
</dbReference>
<name>A0A2H4VBC0_9EURY</name>
<dbReference type="KEGG" id="msub:BK009_08790"/>
<keyword evidence="4" id="KW-0699">rRNA-binding</keyword>
<dbReference type="EMBL" id="JABBYL010000020">
    <property type="protein sequence ID" value="NMO09363.1"/>
    <property type="molecule type" value="Genomic_DNA"/>
</dbReference>
<comment type="subunit">
    <text evidence="4">Part of the 50S ribosomal subunit.</text>
</comment>
<dbReference type="AlphaFoldDB" id="A0A2H4VBC0"/>
<evidence type="ECO:0000313" key="7">
    <source>
        <dbReference type="EMBL" id="AUB60759.1"/>
    </source>
</evidence>
<dbReference type="GO" id="GO:0006412">
    <property type="term" value="P:translation"/>
    <property type="evidence" value="ECO:0007669"/>
    <property type="project" value="UniProtKB-UniRule"/>
</dbReference>
<organism evidence="6 10">
    <name type="scientific">Methanobacterium subterraneum</name>
    <dbReference type="NCBI Taxonomy" id="59277"/>
    <lineage>
        <taxon>Archaea</taxon>
        <taxon>Methanobacteriati</taxon>
        <taxon>Methanobacteriota</taxon>
        <taxon>Methanomada group</taxon>
        <taxon>Methanobacteria</taxon>
        <taxon>Methanobacteriales</taxon>
        <taxon>Methanobacteriaceae</taxon>
        <taxon>Methanobacterium</taxon>
    </lineage>
</organism>
<dbReference type="Gene3D" id="3.10.450.80">
    <property type="match status" value="1"/>
</dbReference>
<comment type="function">
    <text evidence="4">Binds to the 23S rRNA.</text>
</comment>
<dbReference type="Proteomes" id="UP000232806">
    <property type="component" value="Chromosome"/>
</dbReference>
<evidence type="ECO:0000256" key="2">
    <source>
        <dbReference type="ARBA" id="ARBA00022980"/>
    </source>
</evidence>
<evidence type="ECO:0000256" key="3">
    <source>
        <dbReference type="ARBA" id="ARBA00023274"/>
    </source>
</evidence>
<evidence type="ECO:0000256" key="5">
    <source>
        <dbReference type="RuleBase" id="RU000666"/>
    </source>
</evidence>
<comment type="cofactor">
    <cofactor evidence="4">
        <name>Zn(2+)</name>
        <dbReference type="ChEBI" id="CHEBI:29105"/>
    </cofactor>
    <text evidence="4">Binds 1 zinc ion per subunit.</text>
</comment>
<dbReference type="RefSeq" id="WP_100905377.1">
    <property type="nucleotide sequence ID" value="NZ_CP017766.1"/>
</dbReference>
<dbReference type="OrthoDB" id="52456at2157"/>
<dbReference type="SUPFAM" id="SSF57829">
    <property type="entry name" value="Zn-binding ribosomal proteins"/>
    <property type="match status" value="1"/>
</dbReference>
<dbReference type="Proteomes" id="UP000591058">
    <property type="component" value="Unassembled WGS sequence"/>
</dbReference>
<dbReference type="GO" id="GO:0003735">
    <property type="term" value="F:structural constituent of ribosome"/>
    <property type="evidence" value="ECO:0007669"/>
    <property type="project" value="InterPro"/>
</dbReference>
<dbReference type="GO" id="GO:0008270">
    <property type="term" value="F:zinc ion binding"/>
    <property type="evidence" value="ECO:0007669"/>
    <property type="project" value="UniProtKB-UniRule"/>
</dbReference>
<evidence type="ECO:0000256" key="4">
    <source>
        <dbReference type="HAMAP-Rule" id="MF_01476"/>
    </source>
</evidence>
<comment type="similarity">
    <text evidence="1 4 5">Belongs to the eukaryotic ribosomal protein eL42 family.</text>
</comment>
<keyword evidence="4" id="KW-0479">Metal-binding</keyword>
<reference evidence="8 11" key="2">
    <citation type="submission" date="2020-04" db="EMBL/GenBank/DDBJ databases">
        <title>Draft genome of Methanobacterium subterraneum isolated from animal feces.</title>
        <authorList>
            <person name="Ouboter H.T."/>
            <person name="Berger S."/>
            <person name="Gungor E."/>
            <person name="Jetten M.S.M."/>
            <person name="Welte C.U."/>
        </authorList>
    </citation>
    <scope>NUCLEOTIDE SEQUENCE [LARGE SCALE GENOMIC DNA]</scope>
    <source>
        <strain evidence="8">HO_2020</strain>
    </source>
</reference>
<keyword evidence="4" id="KW-0694">RNA-binding</keyword>
<evidence type="ECO:0000313" key="9">
    <source>
        <dbReference type="Proteomes" id="UP000232631"/>
    </source>
</evidence>
<comment type="caution">
    <text evidence="4">Lacks conserved residue(s) required for the propagation of feature annotation.</text>
</comment>
<dbReference type="InterPro" id="IPR000552">
    <property type="entry name" value="Ribosomal_eL44"/>
</dbReference>
<keyword evidence="4" id="KW-0862">Zinc</keyword>
<dbReference type="Pfam" id="PF00935">
    <property type="entry name" value="Ribosomal_L44"/>
    <property type="match status" value="1"/>
</dbReference>
<keyword evidence="4" id="KW-0863">Zinc-finger</keyword>
<evidence type="ECO:0000313" key="11">
    <source>
        <dbReference type="Proteomes" id="UP000591058"/>
    </source>
</evidence>
<dbReference type="InterPro" id="IPR053708">
    <property type="entry name" value="Ribosomal_LSU_eL42"/>
</dbReference>
<dbReference type="PROSITE" id="PS01172">
    <property type="entry name" value="RIBOSOMAL_L44E"/>
    <property type="match status" value="1"/>
</dbReference>
<keyword evidence="3 4" id="KW-0687">Ribonucleoprotein</keyword>
<feature type="binding site" evidence="4">
    <location>
        <position position="14"/>
    </location>
    <ligand>
        <name>Zn(2+)</name>
        <dbReference type="ChEBI" id="CHEBI:29105"/>
    </ligand>
</feature>
<dbReference type="Proteomes" id="UP000232631">
    <property type="component" value="Chromosome"/>
</dbReference>
<dbReference type="FunFam" id="3.10.450.80:FF:000001">
    <property type="entry name" value="60S ribosomal protein L44"/>
    <property type="match status" value="1"/>
</dbReference>
<dbReference type="GeneID" id="35123246"/>
<dbReference type="EMBL" id="CP017768">
    <property type="protein sequence ID" value="AUB60759.1"/>
    <property type="molecule type" value="Genomic_DNA"/>
</dbReference>
<feature type="binding site" evidence="4">
    <location>
        <position position="70"/>
    </location>
    <ligand>
        <name>Zn(2+)</name>
        <dbReference type="ChEBI" id="CHEBI:29105"/>
    </ligand>
</feature>
<feature type="binding site" evidence="4">
    <location>
        <position position="11"/>
    </location>
    <ligand>
        <name>Zn(2+)</name>
        <dbReference type="ChEBI" id="CHEBI:29105"/>
    </ligand>
</feature>
<keyword evidence="9" id="KW-1185">Reference proteome</keyword>
<gene>
    <name evidence="4" type="primary">rpl44e</name>
    <name evidence="6" type="ORF">BK007_04755</name>
    <name evidence="7" type="ORF">BK009_08790</name>
    <name evidence="8" type="ORF">HG719_05900</name>
</gene>
<evidence type="ECO:0000256" key="1">
    <source>
        <dbReference type="ARBA" id="ARBA00009364"/>
    </source>
</evidence>
<dbReference type="EMBL" id="CP017766">
    <property type="protein sequence ID" value="AUB55395.1"/>
    <property type="molecule type" value="Genomic_DNA"/>
</dbReference>
<reference evidence="9 10" key="1">
    <citation type="submission" date="2016-10" db="EMBL/GenBank/DDBJ databases">
        <title>Comparative genomics between deep and shallow subseafloor isolates.</title>
        <authorList>
            <person name="Ishii S."/>
            <person name="Miller J.R."/>
            <person name="Sutton G."/>
            <person name="Suzuki S."/>
            <person name="Methe B."/>
            <person name="Inagaki F."/>
            <person name="Imachi H."/>
        </authorList>
    </citation>
    <scope>NUCLEOTIDE SEQUENCE [LARGE SCALE GENOMIC DNA]</scope>
    <source>
        <strain evidence="7 9">A8p</strain>
        <strain evidence="6 10">MO-MB1</strain>
    </source>
</reference>
<evidence type="ECO:0000313" key="6">
    <source>
        <dbReference type="EMBL" id="AUB55395.1"/>
    </source>
</evidence>
<protein>
    <recommendedName>
        <fullName evidence="4">Large ribosomal subunit protein eL42</fullName>
    </recommendedName>
</protein>
<dbReference type="NCBIfam" id="NF004425">
    <property type="entry name" value="PRK05767.1"/>
    <property type="match status" value="1"/>
</dbReference>
<dbReference type="GO" id="GO:0005840">
    <property type="term" value="C:ribosome"/>
    <property type="evidence" value="ECO:0007669"/>
    <property type="project" value="UniProtKB-KW"/>
</dbReference>
<proteinExistence type="inferred from homology"/>
<sequence length="93" mass="11022">MKIPKERKTYCPNCKKHTVHTVLESKRRKASELKWGQRQFRRVTSGYRGYPRPLPSGNKPTKKLDLRYKCKECGKSHIKRSTFRAGKVEFIQQ</sequence>